<dbReference type="InterPro" id="IPR029058">
    <property type="entry name" value="AB_hydrolase_fold"/>
</dbReference>
<dbReference type="Proteomes" id="UP000433652">
    <property type="component" value="Unassembled WGS sequence"/>
</dbReference>
<organism evidence="1 2">
    <name type="scientific">Croceibacterium salegens</name>
    <dbReference type="NCBI Taxonomy" id="1737568"/>
    <lineage>
        <taxon>Bacteria</taxon>
        <taxon>Pseudomonadati</taxon>
        <taxon>Pseudomonadota</taxon>
        <taxon>Alphaproteobacteria</taxon>
        <taxon>Sphingomonadales</taxon>
        <taxon>Erythrobacteraceae</taxon>
        <taxon>Croceibacterium</taxon>
    </lineage>
</organism>
<gene>
    <name evidence="1" type="ORF">GRI89_08185</name>
</gene>
<sequence length="219" mass="23766">MIAGWTSPSGEEFALTFDRDRTKRVLVLPAWFDESNKVRRLTVEVMRRLDGAGVDTILPDLPGCNESEIPLETQTIASWRAAAQAAADEFSATHVLAIRAGAILAPDLPGWRYATVNGSQVLRAMLRARTIAAREAGREETRDGLLETGRREGLELAGYRLGAEMIGELETAEPTDLPQQRKIAHADIGGAALWLRAEPDHDAAQADALAAILSMELLA</sequence>
<reference evidence="1 2" key="1">
    <citation type="submission" date="2019-12" db="EMBL/GenBank/DDBJ databases">
        <title>Genomic-based taxomic classification of the family Erythrobacteraceae.</title>
        <authorList>
            <person name="Xu L."/>
        </authorList>
    </citation>
    <scope>NUCLEOTIDE SEQUENCE [LARGE SCALE GENOMIC DNA]</scope>
    <source>
        <strain evidence="1 2">MCCC 1K01500</strain>
    </source>
</reference>
<evidence type="ECO:0000313" key="1">
    <source>
        <dbReference type="EMBL" id="MXO59518.1"/>
    </source>
</evidence>
<dbReference type="RefSeq" id="WP_328598155.1">
    <property type="nucleotide sequence ID" value="NZ_WTYM01000036.1"/>
</dbReference>
<name>A0A6I4SVG3_9SPHN</name>
<dbReference type="AlphaFoldDB" id="A0A6I4SVG3"/>
<evidence type="ECO:0000313" key="2">
    <source>
        <dbReference type="Proteomes" id="UP000433652"/>
    </source>
</evidence>
<dbReference type="EMBL" id="WTYM01000036">
    <property type="protein sequence ID" value="MXO59518.1"/>
    <property type="molecule type" value="Genomic_DNA"/>
</dbReference>
<comment type="caution">
    <text evidence="1">The sequence shown here is derived from an EMBL/GenBank/DDBJ whole genome shotgun (WGS) entry which is preliminary data.</text>
</comment>
<proteinExistence type="predicted"/>
<protein>
    <submittedName>
        <fullName evidence="1">Uncharacterized protein</fullName>
    </submittedName>
</protein>
<dbReference type="SUPFAM" id="SSF53474">
    <property type="entry name" value="alpha/beta-Hydrolases"/>
    <property type="match status" value="1"/>
</dbReference>
<accession>A0A6I4SVG3</accession>
<dbReference type="Gene3D" id="3.40.50.1820">
    <property type="entry name" value="alpha/beta hydrolase"/>
    <property type="match status" value="1"/>
</dbReference>
<keyword evidence="2" id="KW-1185">Reference proteome</keyword>